<dbReference type="Gene3D" id="1.20.5.510">
    <property type="entry name" value="Single helix bin"/>
    <property type="match status" value="1"/>
</dbReference>
<dbReference type="EMBL" id="ML987196">
    <property type="protein sequence ID" value="KAF2247941.1"/>
    <property type="molecule type" value="Genomic_DNA"/>
</dbReference>
<organism evidence="7 8">
    <name type="scientific">Trematosphaeria pertusa</name>
    <dbReference type="NCBI Taxonomy" id="390896"/>
    <lineage>
        <taxon>Eukaryota</taxon>
        <taxon>Fungi</taxon>
        <taxon>Dikarya</taxon>
        <taxon>Ascomycota</taxon>
        <taxon>Pezizomycotina</taxon>
        <taxon>Dothideomycetes</taxon>
        <taxon>Pleosporomycetidae</taxon>
        <taxon>Pleosporales</taxon>
        <taxon>Massarineae</taxon>
        <taxon>Trematosphaeriaceae</taxon>
        <taxon>Trematosphaeria</taxon>
    </lineage>
</organism>
<feature type="non-terminal residue" evidence="7">
    <location>
        <position position="498"/>
    </location>
</feature>
<keyword evidence="3 6" id="KW-1133">Transmembrane helix</keyword>
<name>A0A6A6IC32_9PLEO</name>
<feature type="transmembrane region" description="Helical" evidence="6">
    <location>
        <begin position="362"/>
        <end position="386"/>
    </location>
</feature>
<evidence type="ECO:0000256" key="4">
    <source>
        <dbReference type="ARBA" id="ARBA00023136"/>
    </source>
</evidence>
<dbReference type="AlphaFoldDB" id="A0A6A6IC32"/>
<protein>
    <recommendedName>
        <fullName evidence="9">Peptidase A1 domain-containing protein</fullName>
    </recommendedName>
</protein>
<gene>
    <name evidence="7" type="ORF">BU26DRAFT_391030</name>
</gene>
<evidence type="ECO:0000313" key="7">
    <source>
        <dbReference type="EMBL" id="KAF2247941.1"/>
    </source>
</evidence>
<dbReference type="GeneID" id="54576031"/>
<accession>A0A6A6IC32</accession>
<evidence type="ECO:0000256" key="5">
    <source>
        <dbReference type="SAM" id="MobiDB-lite"/>
    </source>
</evidence>
<keyword evidence="4 6" id="KW-0472">Membrane</keyword>
<evidence type="ECO:0000256" key="2">
    <source>
        <dbReference type="ARBA" id="ARBA00022692"/>
    </source>
</evidence>
<evidence type="ECO:0000256" key="1">
    <source>
        <dbReference type="ARBA" id="ARBA00004167"/>
    </source>
</evidence>
<dbReference type="RefSeq" id="XP_033682945.1">
    <property type="nucleotide sequence ID" value="XM_033822701.1"/>
</dbReference>
<keyword evidence="2 6" id="KW-0812">Transmembrane</keyword>
<reference evidence="7" key="1">
    <citation type="journal article" date="2020" name="Stud. Mycol.">
        <title>101 Dothideomycetes genomes: a test case for predicting lifestyles and emergence of pathogens.</title>
        <authorList>
            <person name="Haridas S."/>
            <person name="Albert R."/>
            <person name="Binder M."/>
            <person name="Bloem J."/>
            <person name="Labutti K."/>
            <person name="Salamov A."/>
            <person name="Andreopoulos B."/>
            <person name="Baker S."/>
            <person name="Barry K."/>
            <person name="Bills G."/>
            <person name="Bluhm B."/>
            <person name="Cannon C."/>
            <person name="Castanera R."/>
            <person name="Culley D."/>
            <person name="Daum C."/>
            <person name="Ezra D."/>
            <person name="Gonzalez J."/>
            <person name="Henrissat B."/>
            <person name="Kuo A."/>
            <person name="Liang C."/>
            <person name="Lipzen A."/>
            <person name="Lutzoni F."/>
            <person name="Magnuson J."/>
            <person name="Mondo S."/>
            <person name="Nolan M."/>
            <person name="Ohm R."/>
            <person name="Pangilinan J."/>
            <person name="Park H.-J."/>
            <person name="Ramirez L."/>
            <person name="Alfaro M."/>
            <person name="Sun H."/>
            <person name="Tritt A."/>
            <person name="Yoshinaga Y."/>
            <person name="Zwiers L.-H."/>
            <person name="Turgeon B."/>
            <person name="Goodwin S."/>
            <person name="Spatafora J."/>
            <person name="Crous P."/>
            <person name="Grigoriev I."/>
        </authorList>
    </citation>
    <scope>NUCLEOTIDE SEQUENCE</scope>
    <source>
        <strain evidence="7">CBS 122368</strain>
    </source>
</reference>
<evidence type="ECO:0000256" key="3">
    <source>
        <dbReference type="ARBA" id="ARBA00022989"/>
    </source>
</evidence>
<comment type="subcellular location">
    <subcellularLocation>
        <location evidence="1">Membrane</location>
        <topology evidence="1">Single-pass membrane protein</topology>
    </subcellularLocation>
</comment>
<feature type="compositionally biased region" description="Basic residues" evidence="5">
    <location>
        <begin position="489"/>
        <end position="498"/>
    </location>
</feature>
<dbReference type="Proteomes" id="UP000800094">
    <property type="component" value="Unassembled WGS sequence"/>
</dbReference>
<dbReference type="OrthoDB" id="10251809at2759"/>
<sequence length="498" mass="54006">LLMISLTETWDWKKQPNESQYLDVQALPKNESNPATGNLPVSYMRGYMFHGPANTTNIYRYGGTRYMGNQSFLGYTSPESSTYPVWSYSYNSTDYPWAQYNIGQPWMPNHGAGAEAIDQGLGFYLNGQIDKGTSSKTLNMGFDDGQSLYIPLEGMLIINLVDFSSANLSTSSMNGNAPRVGGTMEYIAPVGEAGVLVALGGQIQPNLRIDEKANRTQGELIDFESVDVFDIKSYLDDPTSNGTWYQQNTTGDIPSPRIDFCTMITVGGNVTNRAGCDWERKGVAVLDMTTIGWGSVFRSNVSDFQVPQKVLGATRGTADGSATISEPVTGWSDQALRDVFWTSRWTVPSTWTSSSSKSKTNVGAIAGGVVGGVVGLVLIGLALFFWNRKRRKARAPAELSGDEVQRELDDEKKKYELQGVNENDPAELPSPDPVELNAPREFVEADRDTATNAAELPGTNVAAGGVHGVPIVRTPGDDLPEPPVYTTGLRRRGSAGSG</sequence>
<proteinExistence type="predicted"/>
<evidence type="ECO:0000256" key="6">
    <source>
        <dbReference type="SAM" id="Phobius"/>
    </source>
</evidence>
<feature type="non-terminal residue" evidence="7">
    <location>
        <position position="1"/>
    </location>
</feature>
<dbReference type="PANTHER" id="PTHR15549">
    <property type="entry name" value="PAIRED IMMUNOGLOBULIN-LIKE TYPE 2 RECEPTOR"/>
    <property type="match status" value="1"/>
</dbReference>
<dbReference type="GO" id="GO:0071944">
    <property type="term" value="C:cell periphery"/>
    <property type="evidence" value="ECO:0007669"/>
    <property type="project" value="UniProtKB-ARBA"/>
</dbReference>
<evidence type="ECO:0000313" key="8">
    <source>
        <dbReference type="Proteomes" id="UP000800094"/>
    </source>
</evidence>
<feature type="region of interest" description="Disordered" evidence="5">
    <location>
        <begin position="449"/>
        <end position="498"/>
    </location>
</feature>
<keyword evidence="8" id="KW-1185">Reference proteome</keyword>
<dbReference type="InterPro" id="IPR051694">
    <property type="entry name" value="Immunoregulatory_rcpt-like"/>
</dbReference>
<evidence type="ECO:0008006" key="9">
    <source>
        <dbReference type="Google" id="ProtNLM"/>
    </source>
</evidence>
<dbReference type="GO" id="GO:0016020">
    <property type="term" value="C:membrane"/>
    <property type="evidence" value="ECO:0007669"/>
    <property type="project" value="UniProtKB-SubCell"/>
</dbReference>